<evidence type="ECO:0000256" key="1">
    <source>
        <dbReference type="SAM" id="Coils"/>
    </source>
</evidence>
<dbReference type="KEGG" id="sfm:108930555"/>
<evidence type="ECO:0000313" key="3">
    <source>
        <dbReference type="Ensembl" id="ENSSFOP00015033319.1"/>
    </source>
</evidence>
<organism evidence="3 4">
    <name type="scientific">Scleropages formosus</name>
    <name type="common">Asian bonytongue</name>
    <name type="synonym">Osteoglossum formosum</name>
    <dbReference type="NCBI Taxonomy" id="113540"/>
    <lineage>
        <taxon>Eukaryota</taxon>
        <taxon>Metazoa</taxon>
        <taxon>Chordata</taxon>
        <taxon>Craniata</taxon>
        <taxon>Vertebrata</taxon>
        <taxon>Euteleostomi</taxon>
        <taxon>Actinopterygii</taxon>
        <taxon>Neopterygii</taxon>
        <taxon>Teleostei</taxon>
        <taxon>Osteoglossocephala</taxon>
        <taxon>Osteoglossomorpha</taxon>
        <taxon>Osteoglossiformes</taxon>
        <taxon>Osteoglossidae</taxon>
        <taxon>Scleropages</taxon>
    </lineage>
</organism>
<dbReference type="Proteomes" id="UP000694397">
    <property type="component" value="Chromosome 9"/>
</dbReference>
<dbReference type="Ensembl" id="ENSSFOT00015033686.2">
    <property type="protein sequence ID" value="ENSSFOP00015033319.1"/>
    <property type="gene ID" value="ENSSFOG00015021269.2"/>
</dbReference>
<evidence type="ECO:0000313" key="4">
    <source>
        <dbReference type="Proteomes" id="UP000694397"/>
    </source>
</evidence>
<keyword evidence="4" id="KW-1185">Reference proteome</keyword>
<keyword evidence="2" id="KW-0472">Membrane</keyword>
<dbReference type="GeneTree" id="ENSGT00400000024256"/>
<accession>A0A8C9SCQ3</accession>
<keyword evidence="1" id="KW-0175">Coiled coil</keyword>
<evidence type="ECO:0000256" key="2">
    <source>
        <dbReference type="SAM" id="Phobius"/>
    </source>
</evidence>
<reference evidence="3" key="2">
    <citation type="submission" date="2025-08" db="UniProtKB">
        <authorList>
            <consortium name="Ensembl"/>
        </authorList>
    </citation>
    <scope>IDENTIFICATION</scope>
</reference>
<sequence>MASAKSQTTRNVIIALLALWFVISLIVIVVWATSSDMKSANKCRAELETLTEKLEGAKVVWAKDKKALEEHLEKSWDNQTLLGRQIEVLMENFQVTNASLIDYQQQNIILLRNVTALENETDMLRDAVANLTSAIQQRDDHIKYLSLNLTQMSHLMESCEALRVAAESQQKAAESQKKACDSVSQHLRGELSQCKIKDKGSSAQDHSQCSGSMGQHSSAVAMLLFVSLSFILS</sequence>
<keyword evidence="2" id="KW-1133">Transmembrane helix</keyword>
<name>A0A8C9SCQ3_SCLFO</name>
<proteinExistence type="predicted"/>
<feature type="coiled-coil region" evidence="1">
    <location>
        <begin position="100"/>
        <end position="134"/>
    </location>
</feature>
<dbReference type="GeneID" id="108930555"/>
<gene>
    <name evidence="3" type="primary">si:ch211-1a19.3</name>
</gene>
<feature type="transmembrane region" description="Helical" evidence="2">
    <location>
        <begin position="12"/>
        <end position="33"/>
    </location>
</feature>
<protein>
    <submittedName>
        <fullName evidence="3">Si:ch211-1a19.3</fullName>
    </submittedName>
</protein>
<dbReference type="AlphaFoldDB" id="A0A8C9SCQ3"/>
<reference evidence="3 4" key="1">
    <citation type="submission" date="2019-04" db="EMBL/GenBank/DDBJ databases">
        <authorList>
            <consortium name="Wellcome Sanger Institute Data Sharing"/>
        </authorList>
    </citation>
    <scope>NUCLEOTIDE SEQUENCE [LARGE SCALE GENOMIC DNA]</scope>
</reference>
<dbReference type="OrthoDB" id="8942450at2759"/>
<keyword evidence="2" id="KW-0812">Transmembrane</keyword>
<reference evidence="3" key="3">
    <citation type="submission" date="2025-09" db="UniProtKB">
        <authorList>
            <consortium name="Ensembl"/>
        </authorList>
    </citation>
    <scope>IDENTIFICATION</scope>
</reference>